<dbReference type="EMBL" id="VSSQ01028100">
    <property type="protein sequence ID" value="MPM77677.1"/>
    <property type="molecule type" value="Genomic_DNA"/>
</dbReference>
<sequence length="190" mass="21496">MVRAHRPVPNRHALLAFHLADKRGIDAACPAILHADGAHCVKAQRVERTQVHIRKIPCLVRVCMDASYAAEAVDVSHKAHLLHMDGVIVPDADIFNFANAGNIDQHLAVDDRGEVHQRIANLVREKLVRGHLHIVEQHHFVEDDVPNAARITVNFSFHVLLCAFRFCRNPALTVFQRFFCCVYHTIPPEY</sequence>
<name>A0A645CL70_9ZZZZ</name>
<accession>A0A645CL70</accession>
<organism evidence="1">
    <name type="scientific">bioreactor metagenome</name>
    <dbReference type="NCBI Taxonomy" id="1076179"/>
    <lineage>
        <taxon>unclassified sequences</taxon>
        <taxon>metagenomes</taxon>
        <taxon>ecological metagenomes</taxon>
    </lineage>
</organism>
<comment type="caution">
    <text evidence="1">The sequence shown here is derived from an EMBL/GenBank/DDBJ whole genome shotgun (WGS) entry which is preliminary data.</text>
</comment>
<evidence type="ECO:0000313" key="1">
    <source>
        <dbReference type="EMBL" id="MPM77677.1"/>
    </source>
</evidence>
<dbReference type="AlphaFoldDB" id="A0A645CL70"/>
<gene>
    <name evidence="1" type="ORF">SDC9_124685</name>
</gene>
<proteinExistence type="predicted"/>
<reference evidence="1" key="1">
    <citation type="submission" date="2019-08" db="EMBL/GenBank/DDBJ databases">
        <authorList>
            <person name="Kucharzyk K."/>
            <person name="Murdoch R.W."/>
            <person name="Higgins S."/>
            <person name="Loffler F."/>
        </authorList>
    </citation>
    <scope>NUCLEOTIDE SEQUENCE</scope>
</reference>
<protein>
    <submittedName>
        <fullName evidence="1">Uncharacterized protein</fullName>
    </submittedName>
</protein>